<name>A0ACC2LML2_PERAE</name>
<dbReference type="Proteomes" id="UP001234297">
    <property type="component" value="Chromosome 3"/>
</dbReference>
<keyword evidence="2" id="KW-1185">Reference proteome</keyword>
<evidence type="ECO:0000313" key="2">
    <source>
        <dbReference type="Proteomes" id="UP001234297"/>
    </source>
</evidence>
<sequence length="184" mass="21021">MDIHGLLSYEFLGTFLLLTSILPTSTYLDSSHEVQLQNIPRQALSATPQNIIQQYLQPRVRAQLGLKPFRWSEKLANFANSWGNQKRTDCALIHSNSNYGENFFWGSGRNWTASDAVAAWASEKRYYDRKNNRCANNQDCLHYTQMVWKQSFSVACAKVICNSGDTFITCNYNPHGNVIGQRPF</sequence>
<evidence type="ECO:0000313" key="1">
    <source>
        <dbReference type="EMBL" id="KAJ8634651.1"/>
    </source>
</evidence>
<accession>A0ACC2LML2</accession>
<dbReference type="EMBL" id="CM056811">
    <property type="protein sequence ID" value="KAJ8634651.1"/>
    <property type="molecule type" value="Genomic_DNA"/>
</dbReference>
<protein>
    <submittedName>
        <fullName evidence="1">Uncharacterized protein</fullName>
    </submittedName>
</protein>
<gene>
    <name evidence="1" type="ORF">MRB53_008918</name>
</gene>
<proteinExistence type="predicted"/>
<comment type="caution">
    <text evidence="1">The sequence shown here is derived from an EMBL/GenBank/DDBJ whole genome shotgun (WGS) entry which is preliminary data.</text>
</comment>
<reference evidence="1 2" key="1">
    <citation type="journal article" date="2022" name="Hortic Res">
        <title>A haplotype resolved chromosomal level avocado genome allows analysis of novel avocado genes.</title>
        <authorList>
            <person name="Nath O."/>
            <person name="Fletcher S.J."/>
            <person name="Hayward A."/>
            <person name="Shaw L.M."/>
            <person name="Masouleh A.K."/>
            <person name="Furtado A."/>
            <person name="Henry R.J."/>
            <person name="Mitter N."/>
        </authorList>
    </citation>
    <scope>NUCLEOTIDE SEQUENCE [LARGE SCALE GENOMIC DNA]</scope>
    <source>
        <strain evidence="2">cv. Hass</strain>
    </source>
</reference>
<organism evidence="1 2">
    <name type="scientific">Persea americana</name>
    <name type="common">Avocado</name>
    <dbReference type="NCBI Taxonomy" id="3435"/>
    <lineage>
        <taxon>Eukaryota</taxon>
        <taxon>Viridiplantae</taxon>
        <taxon>Streptophyta</taxon>
        <taxon>Embryophyta</taxon>
        <taxon>Tracheophyta</taxon>
        <taxon>Spermatophyta</taxon>
        <taxon>Magnoliopsida</taxon>
        <taxon>Magnoliidae</taxon>
        <taxon>Laurales</taxon>
        <taxon>Lauraceae</taxon>
        <taxon>Persea</taxon>
    </lineage>
</organism>